<dbReference type="InterPro" id="IPR036922">
    <property type="entry name" value="Rieske_2Fe-2S_sf"/>
</dbReference>
<dbReference type="InterPro" id="IPR014067">
    <property type="entry name" value="AioB/IdrB_ssu"/>
</dbReference>
<accession>A0A2P0QJD7</accession>
<dbReference type="PROSITE" id="PS51296">
    <property type="entry name" value="RIESKE"/>
    <property type="match status" value="1"/>
</dbReference>
<dbReference type="SUPFAM" id="SSF50022">
    <property type="entry name" value="ISP domain"/>
    <property type="match status" value="1"/>
</dbReference>
<keyword evidence="3" id="KW-0408">Iron</keyword>
<dbReference type="GO" id="GO:0046872">
    <property type="term" value="F:metal ion binding"/>
    <property type="evidence" value="ECO:0007669"/>
    <property type="project" value="UniProtKB-KW"/>
</dbReference>
<protein>
    <submittedName>
        <fullName evidence="6">AioB-like small subunit</fullName>
    </submittedName>
</protein>
<evidence type="ECO:0000256" key="1">
    <source>
        <dbReference type="ARBA" id="ARBA00022714"/>
    </source>
</evidence>
<evidence type="ECO:0000313" key="6">
    <source>
        <dbReference type="EMBL" id="ART90576.1"/>
    </source>
</evidence>
<dbReference type="AlphaFoldDB" id="A0A2P0QJD7"/>
<name>A0A2P0QJD7_9PROT</name>
<dbReference type="Gene3D" id="2.102.10.10">
    <property type="entry name" value="Rieske [2Fe-2S] iron-sulphur domain"/>
    <property type="match status" value="1"/>
</dbReference>
<sequence>MLTGIPGLEGKAWAAHVARYPRILIAKLSALQVERPQRFKYPDDGKNTNSMLVKLGQEAGGGIGPDRDVIAFNTLCTHMGADLGRYYKASDTALGPCPFHQSVFDLTRHGIIISGHATESLPQVLLELKGDEIWAVGMVGLIYGRYDNLAA</sequence>
<keyword evidence="1" id="KW-0001">2Fe-2S</keyword>
<proteinExistence type="predicted"/>
<dbReference type="GO" id="GO:0051537">
    <property type="term" value="F:2 iron, 2 sulfur cluster binding"/>
    <property type="evidence" value="ECO:0007669"/>
    <property type="project" value="UniProtKB-KW"/>
</dbReference>
<keyword evidence="4" id="KW-0411">Iron-sulfur</keyword>
<evidence type="ECO:0000259" key="5">
    <source>
        <dbReference type="PROSITE" id="PS51296"/>
    </source>
</evidence>
<dbReference type="Pfam" id="PF00355">
    <property type="entry name" value="Rieske"/>
    <property type="match status" value="1"/>
</dbReference>
<dbReference type="NCBIfam" id="TIGR02694">
    <property type="entry name" value="arsenite_ox_S"/>
    <property type="match status" value="1"/>
</dbReference>
<evidence type="ECO:0000256" key="4">
    <source>
        <dbReference type="ARBA" id="ARBA00023014"/>
    </source>
</evidence>
<dbReference type="InterPro" id="IPR017941">
    <property type="entry name" value="Rieske_2Fe-2S"/>
</dbReference>
<evidence type="ECO:0000256" key="2">
    <source>
        <dbReference type="ARBA" id="ARBA00022723"/>
    </source>
</evidence>
<organism evidence="6">
    <name type="scientific">uncultured Pseudomonadota bacterium</name>
    <dbReference type="NCBI Taxonomy" id="153809"/>
    <lineage>
        <taxon>Bacteria</taxon>
        <taxon>Pseudomonadati</taxon>
        <taxon>Pseudomonadota</taxon>
        <taxon>environmental samples</taxon>
    </lineage>
</organism>
<reference evidence="6" key="1">
    <citation type="submission" date="2016-12" db="EMBL/GenBank/DDBJ databases">
        <title>Arsenic respiratory pathways in the anoxic pelagic waters of the Pacific Ocean.</title>
        <authorList>
            <person name="Saunders J.K."/>
            <person name="Fuchsman C.A."/>
            <person name="McKay C."/>
            <person name="Rocap G."/>
        </authorList>
    </citation>
    <scope>NUCLEOTIDE SEQUENCE</scope>
</reference>
<dbReference type="EMBL" id="KY400105">
    <property type="protein sequence ID" value="ART90576.1"/>
    <property type="molecule type" value="Genomic_DNA"/>
</dbReference>
<evidence type="ECO:0000256" key="3">
    <source>
        <dbReference type="ARBA" id="ARBA00023004"/>
    </source>
</evidence>
<feature type="domain" description="Rieske" evidence="5">
    <location>
        <begin position="36"/>
        <end position="135"/>
    </location>
</feature>
<keyword evidence="2" id="KW-0479">Metal-binding</keyword>